<dbReference type="FunFam" id="3.40.50.300:FF:000011">
    <property type="entry name" value="Putative ABC transporter ATP-binding component"/>
    <property type="match status" value="1"/>
</dbReference>
<dbReference type="FunFam" id="3.40.50.300:FF:000104">
    <property type="entry name" value="ATP-binding cassette sub-family F member 3"/>
    <property type="match status" value="1"/>
</dbReference>
<dbReference type="InterPro" id="IPR003593">
    <property type="entry name" value="AAA+_ATPase"/>
</dbReference>
<keyword evidence="1" id="KW-0677">Repeat</keyword>
<dbReference type="GO" id="GO:0005524">
    <property type="term" value="F:ATP binding"/>
    <property type="evidence" value="ECO:0007669"/>
    <property type="project" value="UniProtKB-KW"/>
</dbReference>
<dbReference type="AlphaFoldDB" id="A0A836CKX3"/>
<keyword evidence="4" id="KW-0175">Coiled coil</keyword>
<dbReference type="InterPro" id="IPR050611">
    <property type="entry name" value="ABCF"/>
</dbReference>
<evidence type="ECO:0000313" key="7">
    <source>
        <dbReference type="Proteomes" id="UP000664859"/>
    </source>
</evidence>
<organism evidence="6 7">
    <name type="scientific">Tribonema minus</name>
    <dbReference type="NCBI Taxonomy" id="303371"/>
    <lineage>
        <taxon>Eukaryota</taxon>
        <taxon>Sar</taxon>
        <taxon>Stramenopiles</taxon>
        <taxon>Ochrophyta</taxon>
        <taxon>PX clade</taxon>
        <taxon>Xanthophyceae</taxon>
        <taxon>Tribonematales</taxon>
        <taxon>Tribonemataceae</taxon>
        <taxon>Tribonema</taxon>
    </lineage>
</organism>
<dbReference type="Pfam" id="PF12848">
    <property type="entry name" value="ABC_tran_Xtn"/>
    <property type="match status" value="1"/>
</dbReference>
<dbReference type="CDD" id="cd03221">
    <property type="entry name" value="ABCF_EF-3"/>
    <property type="match status" value="2"/>
</dbReference>
<dbReference type="InterPro" id="IPR003439">
    <property type="entry name" value="ABC_transporter-like_ATP-bd"/>
</dbReference>
<dbReference type="Pfam" id="PF00005">
    <property type="entry name" value="ABC_tran"/>
    <property type="match status" value="2"/>
</dbReference>
<dbReference type="OrthoDB" id="2110130at2759"/>
<gene>
    <name evidence="6" type="ORF">JKP88DRAFT_262152</name>
</gene>
<dbReference type="InterPro" id="IPR032781">
    <property type="entry name" value="ABC_tran_Xtn"/>
</dbReference>
<evidence type="ECO:0000259" key="5">
    <source>
        <dbReference type="PROSITE" id="PS50893"/>
    </source>
</evidence>
<comment type="caution">
    <text evidence="6">The sequence shown here is derived from an EMBL/GenBank/DDBJ whole genome shotgun (WGS) entry which is preliminary data.</text>
</comment>
<dbReference type="PANTHER" id="PTHR19211">
    <property type="entry name" value="ATP-BINDING TRANSPORT PROTEIN-RELATED"/>
    <property type="match status" value="1"/>
</dbReference>
<keyword evidence="3" id="KW-0067">ATP-binding</keyword>
<dbReference type="SUPFAM" id="SSF52540">
    <property type="entry name" value="P-loop containing nucleoside triphosphate hydrolases"/>
    <property type="match status" value="2"/>
</dbReference>
<name>A0A836CKX3_9STRA</name>
<evidence type="ECO:0000256" key="1">
    <source>
        <dbReference type="ARBA" id="ARBA00022737"/>
    </source>
</evidence>
<dbReference type="EMBL" id="JAFCMP010000057">
    <property type="protein sequence ID" value="KAG5189098.1"/>
    <property type="molecule type" value="Genomic_DNA"/>
</dbReference>
<reference evidence="6" key="1">
    <citation type="submission" date="2021-02" db="EMBL/GenBank/DDBJ databases">
        <title>First Annotated Genome of the Yellow-green Alga Tribonema minus.</title>
        <authorList>
            <person name="Mahan K.M."/>
        </authorList>
    </citation>
    <scope>NUCLEOTIDE SEQUENCE</scope>
    <source>
        <strain evidence="6">UTEX B ZZ1240</strain>
    </source>
</reference>
<dbReference type="Proteomes" id="UP000664859">
    <property type="component" value="Unassembled WGS sequence"/>
</dbReference>
<evidence type="ECO:0000256" key="3">
    <source>
        <dbReference type="ARBA" id="ARBA00022840"/>
    </source>
</evidence>
<feature type="domain" description="ABC transporter" evidence="5">
    <location>
        <begin position="517"/>
        <end position="730"/>
    </location>
</feature>
<dbReference type="PANTHER" id="PTHR19211:SF134">
    <property type="entry name" value="ABC TRANSPORTER DOMAIN-CONTAINING PROTEIN"/>
    <property type="match status" value="1"/>
</dbReference>
<keyword evidence="6" id="KW-0378">Hydrolase</keyword>
<dbReference type="InterPro" id="IPR027417">
    <property type="entry name" value="P-loop_NTPase"/>
</dbReference>
<feature type="coiled-coil region" evidence="4">
    <location>
        <begin position="443"/>
        <end position="499"/>
    </location>
</feature>
<proteinExistence type="predicted"/>
<accession>A0A836CKX3</accession>
<keyword evidence="2" id="KW-0547">Nucleotide-binding</keyword>
<dbReference type="GO" id="GO:0016887">
    <property type="term" value="F:ATP hydrolysis activity"/>
    <property type="evidence" value="ECO:0007669"/>
    <property type="project" value="InterPro"/>
</dbReference>
<sequence>MQPKVQAVVNSQLAALKQLDADVFEYVGSMLADVESHDCDEETLQETVGPFLLSSGMLEDESEVEAKISELAEALRVALGLANGGSKKRDEVIEARPQLLDKMVRMKDGEEEAGSKADLDFMWGTDKVRKQFNQVRDWDQHVSKKDMRKAEREQERFLAELEALTGGVEDDGEDDIAMMVLPDYSSGNNEKDIHVHNFGIEIGGLVLLEAADLKLSFGRKYGLTGKNGIGKTTLLRHMASYDIEGFPRHHRVLHVRQEIKPSERSVLEVVLDSDVERLQLINESKAIAARAAARADGTSSADDDAQAALDAVRTQEIYDRMNQIDAHTAESRAATILHGLGFTDAQMHGTTSALSGGWRMRVAIAGALFIQPEVLMLDEPTNHLDLEAVIWLQEYLKGYPKTLLLVSHDRAFLNEVCTDTIHLNEKKLNYYKGNYNTFEVVRSEQLKNQRRAYEANKAQREHMQEFIDKFRYNAKRASLVQSRIKALDKMEEIDEVENEIPFEFSLPEPTAIGRPVLGVEGVSFGYDAVHGLLFQNVHFGVDMESRIAIVGPNGAGKSTLLNVMMDKLKPVSGYVHRNPQLKIAAFTQHHAEQFDYRLNAVDNMLRMWPKVPEQDMRSFLGKFRITGNIATRPLKFLSGGQKSRVAFAALAYSNPHVIIMDEPTNHLDMETINALIQALREFKGAVICVSHDQHFISQVCTELWVVGKGKCNKFKGTFMDYKADIMATKK</sequence>
<evidence type="ECO:0000256" key="2">
    <source>
        <dbReference type="ARBA" id="ARBA00022741"/>
    </source>
</evidence>
<keyword evidence="7" id="KW-1185">Reference proteome</keyword>
<protein>
    <submittedName>
        <fullName evidence="6">P-loop containing nucleoside triphosphate hydrolase protein</fullName>
    </submittedName>
</protein>
<evidence type="ECO:0000256" key="4">
    <source>
        <dbReference type="SAM" id="Coils"/>
    </source>
</evidence>
<dbReference type="InterPro" id="IPR017871">
    <property type="entry name" value="ABC_transporter-like_CS"/>
</dbReference>
<dbReference type="SMART" id="SM00382">
    <property type="entry name" value="AAA"/>
    <property type="match status" value="2"/>
</dbReference>
<feature type="domain" description="ABC transporter" evidence="5">
    <location>
        <begin position="193"/>
        <end position="450"/>
    </location>
</feature>
<dbReference type="PROSITE" id="PS50893">
    <property type="entry name" value="ABC_TRANSPORTER_2"/>
    <property type="match status" value="2"/>
</dbReference>
<dbReference type="Gene3D" id="3.40.50.300">
    <property type="entry name" value="P-loop containing nucleotide triphosphate hydrolases"/>
    <property type="match status" value="2"/>
</dbReference>
<dbReference type="PROSITE" id="PS00211">
    <property type="entry name" value="ABC_TRANSPORTER_1"/>
    <property type="match status" value="2"/>
</dbReference>
<evidence type="ECO:0000313" key="6">
    <source>
        <dbReference type="EMBL" id="KAG5189098.1"/>
    </source>
</evidence>